<evidence type="ECO:0000259" key="3">
    <source>
        <dbReference type="Pfam" id="PF01494"/>
    </source>
</evidence>
<accession>A0A9X1Y548</accession>
<comment type="caution">
    <text evidence="4">The sequence shown here is derived from an EMBL/GenBank/DDBJ whole genome shotgun (WGS) entry which is preliminary data.</text>
</comment>
<sequence>MTPTTTPDGPVLIAGGGVGGLVLALSLHERGIPCTVFEAAAEVRELGVGINTLPHAIRELAALGLLPALDAVAIRTRALRYANHLGQTIWSEPRGTWAGHPVPQFSIHRGRLHGVLWHAVRERLGGDALRTAHRLTGFAQDAAGVTARFATAGGVVEARGAALVGADGIHSTLRALLHPEDGGIRWNGIQMWRGAVDWPEFEGGDTMVIAGDGTAKVVLYPIAPGSRSGTRLLNWVIYARIADGTAPPPRREDWSRPGRPEDFLPFADGFRLPFLDVAALVRATPEPAEYPMCDRDPLPWWTRGRVTLLGDAAHPMYPVGSNGASQAVLDARDLAARLAALPVPEALSAYEAERLPRTAEIVRSNRSGGPERVIDFAAARAPDGFASIDAVATREELRAIVGGYAQLAGFAVASR</sequence>
<name>A0A9X1Y548_9PROT</name>
<keyword evidence="5" id="KW-1185">Reference proteome</keyword>
<dbReference type="GO" id="GO:0071949">
    <property type="term" value="F:FAD binding"/>
    <property type="evidence" value="ECO:0007669"/>
    <property type="project" value="InterPro"/>
</dbReference>
<dbReference type="PANTHER" id="PTHR13789">
    <property type="entry name" value="MONOOXYGENASE"/>
    <property type="match status" value="1"/>
</dbReference>
<dbReference type="PRINTS" id="PR00420">
    <property type="entry name" value="RNGMNOXGNASE"/>
</dbReference>
<dbReference type="EMBL" id="JALPRX010000015">
    <property type="protein sequence ID" value="MCK8783633.1"/>
    <property type="molecule type" value="Genomic_DNA"/>
</dbReference>
<dbReference type="PANTHER" id="PTHR13789:SF268">
    <property type="entry name" value="5-METHYLPHENAZINE-1-CARBOXYLATE 1-MONOOXYGENASE"/>
    <property type="match status" value="1"/>
</dbReference>
<evidence type="ECO:0000256" key="1">
    <source>
        <dbReference type="ARBA" id="ARBA00023002"/>
    </source>
</evidence>
<keyword evidence="2" id="KW-0503">Monooxygenase</keyword>
<dbReference type="Pfam" id="PF01494">
    <property type="entry name" value="FAD_binding_3"/>
    <property type="match status" value="2"/>
</dbReference>
<dbReference type="NCBIfam" id="NF005720">
    <property type="entry name" value="PRK07538.1"/>
    <property type="match status" value="1"/>
</dbReference>
<dbReference type="GO" id="GO:0004497">
    <property type="term" value="F:monooxygenase activity"/>
    <property type="evidence" value="ECO:0007669"/>
    <property type="project" value="UniProtKB-KW"/>
</dbReference>
<feature type="domain" description="FAD-binding" evidence="3">
    <location>
        <begin position="301"/>
        <end position="363"/>
    </location>
</feature>
<dbReference type="SUPFAM" id="SSF54373">
    <property type="entry name" value="FAD-linked reductases, C-terminal domain"/>
    <property type="match status" value="1"/>
</dbReference>
<organism evidence="4 5">
    <name type="scientific">Roseomonas acroporae</name>
    <dbReference type="NCBI Taxonomy" id="2937791"/>
    <lineage>
        <taxon>Bacteria</taxon>
        <taxon>Pseudomonadati</taxon>
        <taxon>Pseudomonadota</taxon>
        <taxon>Alphaproteobacteria</taxon>
        <taxon>Acetobacterales</taxon>
        <taxon>Roseomonadaceae</taxon>
        <taxon>Roseomonas</taxon>
    </lineage>
</organism>
<evidence type="ECO:0000313" key="5">
    <source>
        <dbReference type="Proteomes" id="UP001139516"/>
    </source>
</evidence>
<keyword evidence="1" id="KW-0560">Oxidoreductase</keyword>
<dbReference type="Gene3D" id="3.50.50.60">
    <property type="entry name" value="FAD/NAD(P)-binding domain"/>
    <property type="match status" value="1"/>
</dbReference>
<dbReference type="Proteomes" id="UP001139516">
    <property type="component" value="Unassembled WGS sequence"/>
</dbReference>
<reference evidence="4" key="1">
    <citation type="submission" date="2022-04" db="EMBL/GenBank/DDBJ databases">
        <title>Roseomonas acroporae sp. nov., isolated from coral Acropora digitifera.</title>
        <authorList>
            <person name="Sun H."/>
        </authorList>
    </citation>
    <scope>NUCLEOTIDE SEQUENCE</scope>
    <source>
        <strain evidence="4">NAR14</strain>
    </source>
</reference>
<protein>
    <submittedName>
        <fullName evidence="4">Flavin-dependent oxidoreductase</fullName>
    </submittedName>
</protein>
<dbReference type="InterPro" id="IPR050493">
    <property type="entry name" value="FAD-dep_Monooxygenase_BioMet"/>
</dbReference>
<dbReference type="AlphaFoldDB" id="A0A9X1Y548"/>
<evidence type="ECO:0000313" key="4">
    <source>
        <dbReference type="EMBL" id="MCK8783633.1"/>
    </source>
</evidence>
<dbReference type="SUPFAM" id="SSF51905">
    <property type="entry name" value="FAD/NAD(P)-binding domain"/>
    <property type="match status" value="1"/>
</dbReference>
<evidence type="ECO:0000256" key="2">
    <source>
        <dbReference type="ARBA" id="ARBA00023033"/>
    </source>
</evidence>
<dbReference type="RefSeq" id="WP_248665759.1">
    <property type="nucleotide sequence ID" value="NZ_JALPRX010000015.1"/>
</dbReference>
<feature type="domain" description="FAD-binding" evidence="3">
    <location>
        <begin position="10"/>
        <end position="210"/>
    </location>
</feature>
<gene>
    <name evidence="4" type="ORF">M0638_04460</name>
</gene>
<dbReference type="InterPro" id="IPR036188">
    <property type="entry name" value="FAD/NAD-bd_sf"/>
</dbReference>
<proteinExistence type="predicted"/>
<dbReference type="InterPro" id="IPR002938">
    <property type="entry name" value="FAD-bd"/>
</dbReference>
<dbReference type="Gene3D" id="3.30.9.30">
    <property type="match status" value="1"/>
</dbReference>